<dbReference type="RefSeq" id="WP_198884722.1">
    <property type="nucleotide sequence ID" value="NZ_JAEKJA010000042.1"/>
</dbReference>
<dbReference type="InterPro" id="IPR022927">
    <property type="entry name" value="RppH"/>
</dbReference>
<dbReference type="InterPro" id="IPR000086">
    <property type="entry name" value="NUDIX_hydrolase_dom"/>
</dbReference>
<organism evidence="4 5">
    <name type="scientific">Acuticoccus mangrovi</name>
    <dbReference type="NCBI Taxonomy" id="2796142"/>
    <lineage>
        <taxon>Bacteria</taxon>
        <taxon>Pseudomonadati</taxon>
        <taxon>Pseudomonadota</taxon>
        <taxon>Alphaproteobacteria</taxon>
        <taxon>Hyphomicrobiales</taxon>
        <taxon>Amorphaceae</taxon>
        <taxon>Acuticoccus</taxon>
    </lineage>
</organism>
<dbReference type="GO" id="GO:0006753">
    <property type="term" value="P:nucleoside phosphate metabolic process"/>
    <property type="evidence" value="ECO:0007669"/>
    <property type="project" value="TreeGrafter"/>
</dbReference>
<evidence type="ECO:0000313" key="4">
    <source>
        <dbReference type="EMBL" id="MBJ3778822.1"/>
    </source>
</evidence>
<comment type="similarity">
    <text evidence="2">Belongs to the Nudix hydrolase family. RppH subfamily.</text>
</comment>
<dbReference type="GO" id="GO:0008893">
    <property type="term" value="F:guanosine-3',5'-bis(diphosphate) 3'-diphosphatase activity"/>
    <property type="evidence" value="ECO:0007669"/>
    <property type="project" value="TreeGrafter"/>
</dbReference>
<keyword evidence="5" id="KW-1185">Reference proteome</keyword>
<dbReference type="PANTHER" id="PTHR11839">
    <property type="entry name" value="UDP/ADP-SUGAR PYROPHOSPHATASE"/>
    <property type="match status" value="1"/>
</dbReference>
<accession>A0A934IVD3</accession>
<dbReference type="PANTHER" id="PTHR11839:SF22">
    <property type="entry name" value="NUDIX HYDROLASE 26, CHLOROPLASTIC"/>
    <property type="match status" value="1"/>
</dbReference>
<dbReference type="InterPro" id="IPR015797">
    <property type="entry name" value="NUDIX_hydrolase-like_dom_sf"/>
</dbReference>
<name>A0A934IVD3_9HYPH</name>
<evidence type="ECO:0000256" key="2">
    <source>
        <dbReference type="HAMAP-Rule" id="MF_00298"/>
    </source>
</evidence>
<feature type="short sequence motif" description="Nudix box" evidence="2">
    <location>
        <begin position="48"/>
        <end position="69"/>
    </location>
</feature>
<dbReference type="HAMAP" id="MF_00298">
    <property type="entry name" value="Nudix_RppH"/>
    <property type="match status" value="1"/>
</dbReference>
<dbReference type="Gene3D" id="3.90.79.10">
    <property type="entry name" value="Nucleoside Triphosphate Pyrophosphohydrolase"/>
    <property type="match status" value="1"/>
</dbReference>
<feature type="domain" description="Nudix hydrolase" evidence="3">
    <location>
        <begin position="11"/>
        <end position="158"/>
    </location>
</feature>
<dbReference type="EMBL" id="JAEKJA010000042">
    <property type="protein sequence ID" value="MBJ3778822.1"/>
    <property type="molecule type" value="Genomic_DNA"/>
</dbReference>
<gene>
    <name evidence="2" type="primary">rppH</name>
    <name evidence="2" type="synonym">nudH</name>
    <name evidence="4" type="ORF">JCR33_24185</name>
</gene>
<protein>
    <recommendedName>
        <fullName evidence="2">RNA pyrophosphohydrolase</fullName>
        <ecNumber evidence="2">3.6.1.-</ecNumber>
    </recommendedName>
    <alternativeName>
        <fullName evidence="2">(Di)nucleoside polyphosphate hydrolase</fullName>
    </alternativeName>
</protein>
<dbReference type="CDD" id="cd03671">
    <property type="entry name" value="NUDIX_Ap4A_hydrolase_plant_like"/>
    <property type="match status" value="1"/>
</dbReference>
<dbReference type="AlphaFoldDB" id="A0A934IVD3"/>
<dbReference type="Pfam" id="PF00293">
    <property type="entry name" value="NUDIX"/>
    <property type="match status" value="1"/>
</dbReference>
<comment type="function">
    <text evidence="2">Accelerates the degradation of transcripts by removing pyrophosphate from the 5'-end of triphosphorylated RNA, leading to a more labile monophosphorylated state that can stimulate subsequent ribonuclease cleavage.</text>
</comment>
<dbReference type="PROSITE" id="PS51462">
    <property type="entry name" value="NUDIX"/>
    <property type="match status" value="1"/>
</dbReference>
<sequence length="173" mass="19847">MDVLRKKPGKGYRPCVGIALFGPDGRVFLGKRASRGVVPKFSWQMPQGGIDDGEKALDAAHRELYEETSIRSVSFLGEVEGWLHYDLPKDLAVWRGRYRGQAQRWFAFRFDGSEKEINVTEPPDGHQMEFCRWKWEDLYTTPEVVVPFKRPVYEHVVTAFAPYAQPQQGDIAV</sequence>
<comment type="caution">
    <text evidence="4">The sequence shown here is derived from an EMBL/GenBank/DDBJ whole genome shotgun (WGS) entry which is preliminary data.</text>
</comment>
<evidence type="ECO:0000259" key="3">
    <source>
        <dbReference type="PROSITE" id="PS51462"/>
    </source>
</evidence>
<evidence type="ECO:0000313" key="5">
    <source>
        <dbReference type="Proteomes" id="UP000609531"/>
    </source>
</evidence>
<comment type="cofactor">
    <cofactor evidence="2">
        <name>a divalent metal cation</name>
        <dbReference type="ChEBI" id="CHEBI:60240"/>
    </cofactor>
</comment>
<dbReference type="GO" id="GO:0034432">
    <property type="term" value="F:bis(5'-adenosyl)-pentaphosphatase activity"/>
    <property type="evidence" value="ECO:0007669"/>
    <property type="project" value="TreeGrafter"/>
</dbReference>
<dbReference type="Proteomes" id="UP000609531">
    <property type="component" value="Unassembled WGS sequence"/>
</dbReference>
<dbReference type="EC" id="3.6.1.-" evidence="2"/>
<keyword evidence="1 2" id="KW-0378">Hydrolase</keyword>
<dbReference type="SUPFAM" id="SSF55811">
    <property type="entry name" value="Nudix"/>
    <property type="match status" value="1"/>
</dbReference>
<evidence type="ECO:0000256" key="1">
    <source>
        <dbReference type="ARBA" id="ARBA00022801"/>
    </source>
</evidence>
<proteinExistence type="inferred from homology"/>
<reference evidence="4" key="1">
    <citation type="submission" date="2020-12" db="EMBL/GenBank/DDBJ databases">
        <title>Bacterial taxonomy.</title>
        <authorList>
            <person name="Pan X."/>
        </authorList>
    </citation>
    <scope>NUCLEOTIDE SEQUENCE</scope>
    <source>
        <strain evidence="4">B2012</strain>
    </source>
</reference>
<dbReference type="NCBIfam" id="NF001938">
    <property type="entry name" value="PRK00714.1-5"/>
    <property type="match status" value="1"/>
</dbReference>
<dbReference type="GO" id="GO:0019693">
    <property type="term" value="P:ribose phosphate metabolic process"/>
    <property type="evidence" value="ECO:0007669"/>
    <property type="project" value="TreeGrafter"/>
</dbReference>